<gene>
    <name evidence="1" type="ORF">CRM22_005709</name>
</gene>
<accession>A0A4S2LVU0</accession>
<dbReference type="AlphaFoldDB" id="A0A4S2LVU0"/>
<keyword evidence="2" id="KW-1185">Reference proteome</keyword>
<evidence type="ECO:0000313" key="1">
    <source>
        <dbReference type="EMBL" id="TGZ65739.1"/>
    </source>
</evidence>
<dbReference type="Proteomes" id="UP000308267">
    <property type="component" value="Unassembled WGS sequence"/>
</dbReference>
<name>A0A4S2LVU0_OPIFE</name>
<protein>
    <submittedName>
        <fullName evidence="1">Uncharacterized protein</fullName>
    </submittedName>
</protein>
<comment type="caution">
    <text evidence="1">The sequence shown here is derived from an EMBL/GenBank/DDBJ whole genome shotgun (WGS) entry which is preliminary data.</text>
</comment>
<proteinExistence type="predicted"/>
<dbReference type="EMBL" id="SJOL01006478">
    <property type="protein sequence ID" value="TGZ65739.1"/>
    <property type="molecule type" value="Genomic_DNA"/>
</dbReference>
<organism evidence="1 2">
    <name type="scientific">Opisthorchis felineus</name>
    <dbReference type="NCBI Taxonomy" id="147828"/>
    <lineage>
        <taxon>Eukaryota</taxon>
        <taxon>Metazoa</taxon>
        <taxon>Spiralia</taxon>
        <taxon>Lophotrochozoa</taxon>
        <taxon>Platyhelminthes</taxon>
        <taxon>Trematoda</taxon>
        <taxon>Digenea</taxon>
        <taxon>Opisthorchiida</taxon>
        <taxon>Opisthorchiata</taxon>
        <taxon>Opisthorchiidae</taxon>
        <taxon>Opisthorchis</taxon>
    </lineage>
</organism>
<reference evidence="1 2" key="1">
    <citation type="journal article" date="2019" name="BMC Genomics">
        <title>New insights from Opisthorchis felineus genome: update on genomics of the epidemiologically important liver flukes.</title>
        <authorList>
            <person name="Ershov N.I."/>
            <person name="Mordvinov V.A."/>
            <person name="Prokhortchouk E.B."/>
            <person name="Pakharukova M.Y."/>
            <person name="Gunbin K.V."/>
            <person name="Ustyantsev K."/>
            <person name="Genaev M.A."/>
            <person name="Blinov A.G."/>
            <person name="Mazur A."/>
            <person name="Boulygina E."/>
            <person name="Tsygankova S."/>
            <person name="Khrameeva E."/>
            <person name="Chekanov N."/>
            <person name="Fan G."/>
            <person name="Xiao A."/>
            <person name="Zhang H."/>
            <person name="Xu X."/>
            <person name="Yang H."/>
            <person name="Solovyev V."/>
            <person name="Lee S.M."/>
            <person name="Liu X."/>
            <person name="Afonnikov D.A."/>
            <person name="Skryabin K.G."/>
        </authorList>
    </citation>
    <scope>NUCLEOTIDE SEQUENCE [LARGE SCALE GENOMIC DNA]</scope>
    <source>
        <strain evidence="1">AK-0245</strain>
        <tissue evidence="1">Whole organism</tissue>
    </source>
</reference>
<sequence>MCYFLKEDMLRSVVHYQGSSVYLMVCPGKLLFQVCLPLIYSVPTCFRTSSNIYSGSVEMRKVVLQIVLSGSSDHKLRSTWTSKQLWGTSPKTIWLRNQLPMDFWFLIPQSQG</sequence>
<evidence type="ECO:0000313" key="2">
    <source>
        <dbReference type="Proteomes" id="UP000308267"/>
    </source>
</evidence>